<dbReference type="SUPFAM" id="SSF75553">
    <property type="entry name" value="Smc hinge domain"/>
    <property type="match status" value="1"/>
</dbReference>
<feature type="coiled-coil region" evidence="12">
    <location>
        <begin position="239"/>
        <end position="385"/>
    </location>
</feature>
<feature type="compositionally biased region" description="Basic and acidic residues" evidence="13">
    <location>
        <begin position="1168"/>
        <end position="1186"/>
    </location>
</feature>
<evidence type="ECO:0000259" key="14">
    <source>
        <dbReference type="SMART" id="SM00968"/>
    </source>
</evidence>
<feature type="compositionally biased region" description="Basic residues" evidence="13">
    <location>
        <begin position="1144"/>
        <end position="1153"/>
    </location>
</feature>
<evidence type="ECO:0000256" key="10">
    <source>
        <dbReference type="ARBA" id="ARBA00023306"/>
    </source>
</evidence>
<keyword evidence="6" id="KW-0067">ATP-binding</keyword>
<comment type="subcellular location">
    <subcellularLocation>
        <location evidence="1 11">Nucleus</location>
    </subcellularLocation>
</comment>
<evidence type="ECO:0000256" key="3">
    <source>
        <dbReference type="ARBA" id="ARBA00022618"/>
    </source>
</evidence>
<dbReference type="GO" id="GO:0005634">
    <property type="term" value="C:nucleus"/>
    <property type="evidence" value="ECO:0007669"/>
    <property type="project" value="UniProtKB-SubCell"/>
</dbReference>
<feature type="coiled-coil region" evidence="12">
    <location>
        <begin position="615"/>
        <end position="835"/>
    </location>
</feature>
<keyword evidence="16" id="KW-1185">Reference proteome</keyword>
<evidence type="ECO:0000256" key="4">
    <source>
        <dbReference type="ARBA" id="ARBA00022741"/>
    </source>
</evidence>
<dbReference type="PANTHER" id="PTHR18937">
    <property type="entry name" value="STRUCTURAL MAINTENANCE OF CHROMOSOMES SMC FAMILY MEMBER"/>
    <property type="match status" value="1"/>
</dbReference>
<evidence type="ECO:0000256" key="13">
    <source>
        <dbReference type="SAM" id="MobiDB-lite"/>
    </source>
</evidence>
<dbReference type="GO" id="GO:0007076">
    <property type="term" value="P:mitotic chromosome condensation"/>
    <property type="evidence" value="ECO:0007669"/>
    <property type="project" value="TreeGrafter"/>
</dbReference>
<dbReference type="PANTHER" id="PTHR18937:SF172">
    <property type="entry name" value="STRUCTURAL MAINTENANCE OF CHROMOSOMES PROTEIN"/>
    <property type="match status" value="1"/>
</dbReference>
<protein>
    <recommendedName>
        <fullName evidence="11">Structural maintenance of chromosomes protein</fullName>
    </recommendedName>
</protein>
<sequence length="1186" mass="135222">MLRDDGVDLDHNRFLILQGEVEQIALMKPKAANDNDCGMLEFLEDIIGTSRYNEPLLKLAEKFERTGEVVTEKLNRLRIVEHEKDELRGPMEDAVSYMRCENAITKLQYQLYHCKKAQYVDNCKKHQERCDEISEDFKNLKTEMSEVSKAKLEKTLDLKTKTSAWDEIQKESDAVTSKFNKLRKKDENLHQELVETNKRRKGNIVTVKSEKEKLEQLQKVPEKSAKEIQEVEKLIERHLASQKKEEATLEELMSTLQEKTEPLMNKRQEYESQLMKHRKKIDAAQAAFNLADSELQLCTSVEKVEKEKLEKLQAKFKETSETLKERQAKLAELEQNIPGAEKNLAVMQKKLEGMRVNDAKVSSEIKRMRMQVEEKRSAMQAHRSRNRILDALMREKREGRLPGILGRLGDLGAINNKYDVAVSTACGRLDNIVVDTIDTAQACIEFLRVNNIGRGVFIALDKIQRLVSQCQKKITTPENIPRLFDLITVEDPQVLPAFYYGLYDTLVANDLEQASRIGYGAKRYRVVTLKGELIETSGTMSGGGRSVLRGKMGQKVIKDGPSPAEIEKLEKNLREVNEECAQLRAQQQPFELEINRVSREVFEMKNNRNTFDLDVRLMTEQLPQLEAQLKIQEKKAASAVSNPAKVKELKRAADKAEAELEEKKELAQVIERKFKKINDQINELTGEKIKEQQQVIQKIIKAIEKAKDEVCRLQVAVKTAERNAKKTQERIESLENDVEVCAGRIHDIQKEKKQYEEDAKALLAVIEECADKLKDRVDTTNLLRKELQSLQEREDKMKALKIDLEQKLGDTKKALAEVRHKIEDYERRITTLKINDIPGEVVDKLTPLSDEDAEALDSRTLAANLAAAKERLPKEVPNMQAIDSYLQKEEVFLKRSAEVEEASAEKNKTRLNLDMVKRKRHEEFFAGFSIINSKLKEMYQMITLGGAADLEFVDSLDPFTEGVAFSVRPPKKSWKNITNLSGGEKTLSSLALVFALHHYKPTPLYFMDEIDAALDFKNVSIVGSYIKDRTKNAQFIVVSLRSEMFELADTLVGIFKTHNATKCAALNMKEFAAKNPQIAQREKEKQEKFYSSGKRTQIKKISGSQQLPSTCPAVVERTVVPNSSANTSKKDLGSVFSKQTHSPQAKRLRRSALRRGASLDSLNLSPSKSDDGSVDKKKRKLDLLKR</sequence>
<dbReference type="Gene3D" id="3.40.50.300">
    <property type="entry name" value="P-loop containing nucleotide triphosphate hydrolases"/>
    <property type="match status" value="1"/>
</dbReference>
<comment type="similarity">
    <text evidence="2">Belongs to the SMC family. SMC4 subfamily.</text>
</comment>
<dbReference type="Pfam" id="PF02463">
    <property type="entry name" value="SMC_N"/>
    <property type="match status" value="1"/>
</dbReference>
<feature type="region of interest" description="Disordered" evidence="13">
    <location>
        <begin position="1082"/>
        <end position="1105"/>
    </location>
</feature>
<dbReference type="GO" id="GO:0016887">
    <property type="term" value="F:ATP hydrolysis activity"/>
    <property type="evidence" value="ECO:0007669"/>
    <property type="project" value="InterPro"/>
</dbReference>
<feature type="region of interest" description="Disordered" evidence="13">
    <location>
        <begin position="1121"/>
        <end position="1186"/>
    </location>
</feature>
<dbReference type="GO" id="GO:0000796">
    <property type="term" value="C:condensin complex"/>
    <property type="evidence" value="ECO:0007669"/>
    <property type="project" value="TreeGrafter"/>
</dbReference>
<name>A0AAV7IZV7_COTGL</name>
<comment type="caution">
    <text evidence="15">The sequence shown here is derived from an EMBL/GenBank/DDBJ whole genome shotgun (WGS) entry which is preliminary data.</text>
</comment>
<keyword evidence="8" id="KW-0226">DNA condensation</keyword>
<evidence type="ECO:0000313" key="15">
    <source>
        <dbReference type="EMBL" id="KAH0564168.1"/>
    </source>
</evidence>
<evidence type="ECO:0000256" key="11">
    <source>
        <dbReference type="PIRNR" id="PIRNR005719"/>
    </source>
</evidence>
<keyword evidence="5" id="KW-0498">Mitosis</keyword>
<evidence type="ECO:0000256" key="2">
    <source>
        <dbReference type="ARBA" id="ARBA00006005"/>
    </source>
</evidence>
<proteinExistence type="inferred from homology"/>
<dbReference type="InterPro" id="IPR036277">
    <property type="entry name" value="SMC_hinge_sf"/>
</dbReference>
<evidence type="ECO:0000256" key="7">
    <source>
        <dbReference type="ARBA" id="ARBA00023054"/>
    </source>
</evidence>
<feature type="coiled-coil region" evidence="12">
    <location>
        <begin position="116"/>
        <end position="150"/>
    </location>
</feature>
<dbReference type="Gene3D" id="3.30.70.1620">
    <property type="match status" value="1"/>
</dbReference>
<dbReference type="InterPro" id="IPR010935">
    <property type="entry name" value="SMC_hinge"/>
</dbReference>
<keyword evidence="3" id="KW-0132">Cell division</keyword>
<accession>A0AAV7IZV7</accession>
<reference evidence="15 16" key="1">
    <citation type="journal article" date="2021" name="J. Hered.">
        <title>A chromosome-level genome assembly of the parasitoid wasp, Cotesia glomerata (Hymenoptera: Braconidae).</title>
        <authorList>
            <person name="Pinto B.J."/>
            <person name="Weis J.J."/>
            <person name="Gamble T."/>
            <person name="Ode P.J."/>
            <person name="Paul R."/>
            <person name="Zaspel J.M."/>
        </authorList>
    </citation>
    <scope>NUCLEOTIDE SEQUENCE [LARGE SCALE GENOMIC DNA]</scope>
    <source>
        <strain evidence="15">CgM1</strain>
    </source>
</reference>
<keyword evidence="10" id="KW-0131">Cell cycle</keyword>
<dbReference type="EMBL" id="JAHXZJ010000002">
    <property type="protein sequence ID" value="KAH0564168.1"/>
    <property type="molecule type" value="Genomic_DNA"/>
</dbReference>
<evidence type="ECO:0000256" key="12">
    <source>
        <dbReference type="SAM" id="Coils"/>
    </source>
</evidence>
<organism evidence="15 16">
    <name type="scientific">Cotesia glomerata</name>
    <name type="common">Lepidopteran parasitic wasp</name>
    <name type="synonym">Apanteles glomeratus</name>
    <dbReference type="NCBI Taxonomy" id="32391"/>
    <lineage>
        <taxon>Eukaryota</taxon>
        <taxon>Metazoa</taxon>
        <taxon>Ecdysozoa</taxon>
        <taxon>Arthropoda</taxon>
        <taxon>Hexapoda</taxon>
        <taxon>Insecta</taxon>
        <taxon>Pterygota</taxon>
        <taxon>Neoptera</taxon>
        <taxon>Endopterygota</taxon>
        <taxon>Hymenoptera</taxon>
        <taxon>Apocrita</taxon>
        <taxon>Ichneumonoidea</taxon>
        <taxon>Braconidae</taxon>
        <taxon>Microgastrinae</taxon>
        <taxon>Cotesia</taxon>
    </lineage>
</organism>
<evidence type="ECO:0000313" key="16">
    <source>
        <dbReference type="Proteomes" id="UP000826195"/>
    </source>
</evidence>
<dbReference type="Gene3D" id="1.20.1060.20">
    <property type="match status" value="1"/>
</dbReference>
<keyword evidence="9 11" id="KW-0539">Nucleus</keyword>
<evidence type="ECO:0000256" key="6">
    <source>
        <dbReference type="ARBA" id="ARBA00022840"/>
    </source>
</evidence>
<evidence type="ECO:0000256" key="1">
    <source>
        <dbReference type="ARBA" id="ARBA00004123"/>
    </source>
</evidence>
<gene>
    <name evidence="15" type="ORF">KQX54_009925</name>
</gene>
<dbReference type="PIRSF" id="PIRSF005719">
    <property type="entry name" value="SMC"/>
    <property type="match status" value="1"/>
</dbReference>
<dbReference type="SMART" id="SM00968">
    <property type="entry name" value="SMC_hinge"/>
    <property type="match status" value="1"/>
</dbReference>
<feature type="domain" description="SMC hinge" evidence="14">
    <location>
        <begin position="402"/>
        <end position="518"/>
    </location>
</feature>
<dbReference type="InterPro" id="IPR027417">
    <property type="entry name" value="P-loop_NTPase"/>
</dbReference>
<dbReference type="GO" id="GO:0005524">
    <property type="term" value="F:ATP binding"/>
    <property type="evidence" value="ECO:0007669"/>
    <property type="project" value="UniProtKB-KW"/>
</dbReference>
<dbReference type="FunFam" id="3.40.50.300:FF:000481">
    <property type="entry name" value="Structural maintenance of chromosomes 4"/>
    <property type="match status" value="1"/>
</dbReference>
<dbReference type="SUPFAM" id="SSF57997">
    <property type="entry name" value="Tropomyosin"/>
    <property type="match status" value="1"/>
</dbReference>
<dbReference type="Proteomes" id="UP000826195">
    <property type="component" value="Unassembled WGS sequence"/>
</dbReference>
<evidence type="ECO:0000256" key="8">
    <source>
        <dbReference type="ARBA" id="ARBA00023067"/>
    </source>
</evidence>
<dbReference type="GO" id="GO:0051301">
    <property type="term" value="P:cell division"/>
    <property type="evidence" value="ECO:0007669"/>
    <property type="project" value="UniProtKB-KW"/>
</dbReference>
<keyword evidence="7 12" id="KW-0175">Coiled coil</keyword>
<dbReference type="AlphaFoldDB" id="A0AAV7IZV7"/>
<dbReference type="InterPro" id="IPR024704">
    <property type="entry name" value="SMC"/>
</dbReference>
<dbReference type="InterPro" id="IPR003395">
    <property type="entry name" value="RecF/RecN/SMC_N"/>
</dbReference>
<keyword evidence="4" id="KW-0547">Nucleotide-binding</keyword>
<evidence type="ECO:0000256" key="5">
    <source>
        <dbReference type="ARBA" id="ARBA00022776"/>
    </source>
</evidence>
<dbReference type="SUPFAM" id="SSF52540">
    <property type="entry name" value="P-loop containing nucleoside triphosphate hydrolases"/>
    <property type="match status" value="1"/>
</dbReference>
<evidence type="ECO:0000256" key="9">
    <source>
        <dbReference type="ARBA" id="ARBA00023242"/>
    </source>
</evidence>
<dbReference type="Pfam" id="PF06470">
    <property type="entry name" value="SMC_hinge"/>
    <property type="match status" value="1"/>
</dbReference>